<name>A0ABQ9BIC2_9ROSI</name>
<sequence length="66" mass="7511">MHFATSLLFTLQVPILLAISLAHSKTKNHEPISRICRARNVSTECKEGILHERDHISLSESWSSLR</sequence>
<proteinExistence type="predicted"/>
<evidence type="ECO:0000256" key="1">
    <source>
        <dbReference type="SAM" id="SignalP"/>
    </source>
</evidence>
<comment type="caution">
    <text evidence="2">The sequence shown here is derived from an EMBL/GenBank/DDBJ whole genome shotgun (WGS) entry which is preliminary data.</text>
</comment>
<reference evidence="2" key="2">
    <citation type="journal article" date="2023" name="Int. J. Mol. Sci.">
        <title>De Novo Assembly and Annotation of 11 Diverse Shrub Willow (Salix) Genomes Reveals Novel Gene Organization in Sex-Linked Regions.</title>
        <authorList>
            <person name="Hyden B."/>
            <person name="Feng K."/>
            <person name="Yates T.B."/>
            <person name="Jawdy S."/>
            <person name="Cereghino C."/>
            <person name="Smart L.B."/>
            <person name="Muchero W."/>
        </authorList>
    </citation>
    <scope>NUCLEOTIDE SEQUENCE</scope>
    <source>
        <tissue evidence="2">Shoot tip</tissue>
    </source>
</reference>
<dbReference type="Proteomes" id="UP001141253">
    <property type="component" value="Chromosome 9"/>
</dbReference>
<reference evidence="2" key="1">
    <citation type="submission" date="2022-10" db="EMBL/GenBank/DDBJ databases">
        <authorList>
            <person name="Hyden B.L."/>
            <person name="Feng K."/>
            <person name="Yates T."/>
            <person name="Jawdy S."/>
            <person name="Smart L.B."/>
            <person name="Muchero W."/>
        </authorList>
    </citation>
    <scope>NUCLEOTIDE SEQUENCE</scope>
    <source>
        <tissue evidence="2">Shoot tip</tissue>
    </source>
</reference>
<gene>
    <name evidence="2" type="ORF">OIU77_028595</name>
</gene>
<organism evidence="2 3">
    <name type="scientific">Salix suchowensis</name>
    <dbReference type="NCBI Taxonomy" id="1278906"/>
    <lineage>
        <taxon>Eukaryota</taxon>
        <taxon>Viridiplantae</taxon>
        <taxon>Streptophyta</taxon>
        <taxon>Embryophyta</taxon>
        <taxon>Tracheophyta</taxon>
        <taxon>Spermatophyta</taxon>
        <taxon>Magnoliopsida</taxon>
        <taxon>eudicotyledons</taxon>
        <taxon>Gunneridae</taxon>
        <taxon>Pentapetalae</taxon>
        <taxon>rosids</taxon>
        <taxon>fabids</taxon>
        <taxon>Malpighiales</taxon>
        <taxon>Salicaceae</taxon>
        <taxon>Saliceae</taxon>
        <taxon>Salix</taxon>
    </lineage>
</organism>
<evidence type="ECO:0008006" key="4">
    <source>
        <dbReference type="Google" id="ProtNLM"/>
    </source>
</evidence>
<keyword evidence="3" id="KW-1185">Reference proteome</keyword>
<keyword evidence="1" id="KW-0732">Signal</keyword>
<feature type="signal peptide" evidence="1">
    <location>
        <begin position="1"/>
        <end position="18"/>
    </location>
</feature>
<feature type="chain" id="PRO_5047048245" description="Secreted protein" evidence="1">
    <location>
        <begin position="19"/>
        <end position="66"/>
    </location>
</feature>
<evidence type="ECO:0000313" key="2">
    <source>
        <dbReference type="EMBL" id="KAJ6385444.1"/>
    </source>
</evidence>
<accession>A0ABQ9BIC2</accession>
<evidence type="ECO:0000313" key="3">
    <source>
        <dbReference type="Proteomes" id="UP001141253"/>
    </source>
</evidence>
<dbReference type="EMBL" id="JAPFFI010000008">
    <property type="protein sequence ID" value="KAJ6385444.1"/>
    <property type="molecule type" value="Genomic_DNA"/>
</dbReference>
<protein>
    <recommendedName>
        <fullName evidence="4">Secreted protein</fullName>
    </recommendedName>
</protein>